<name>A0A532V0B7_UNCL8</name>
<dbReference type="InterPro" id="IPR041657">
    <property type="entry name" value="HTH_17"/>
</dbReference>
<evidence type="ECO:0000313" key="3">
    <source>
        <dbReference type="Proteomes" id="UP000319619"/>
    </source>
</evidence>
<organism evidence="2 3">
    <name type="scientific">candidate division LCP-89 bacterium B3_LCP</name>
    <dbReference type="NCBI Taxonomy" id="2012998"/>
    <lineage>
        <taxon>Bacteria</taxon>
        <taxon>Pseudomonadati</taxon>
        <taxon>Bacteria division LCP-89</taxon>
    </lineage>
</organism>
<accession>A0A532V0B7</accession>
<gene>
    <name evidence="2" type="ORF">CEE37_06735</name>
</gene>
<comment type="caution">
    <text evidence="2">The sequence shown here is derived from an EMBL/GenBank/DDBJ whole genome shotgun (WGS) entry which is preliminary data.</text>
</comment>
<proteinExistence type="predicted"/>
<dbReference type="EMBL" id="NJBN01000004">
    <property type="protein sequence ID" value="TKJ40653.1"/>
    <property type="molecule type" value="Genomic_DNA"/>
</dbReference>
<dbReference type="InterPro" id="IPR009061">
    <property type="entry name" value="DNA-bd_dom_put_sf"/>
</dbReference>
<reference evidence="2 3" key="1">
    <citation type="submission" date="2017-06" db="EMBL/GenBank/DDBJ databases">
        <title>Novel microbial phyla capable of carbon fixation and sulfur reduction in deep-sea sediments.</title>
        <authorList>
            <person name="Huang J."/>
            <person name="Baker B."/>
            <person name="Wang Y."/>
        </authorList>
    </citation>
    <scope>NUCLEOTIDE SEQUENCE [LARGE SCALE GENOMIC DNA]</scope>
    <source>
        <strain evidence="2">B3_LCP</strain>
    </source>
</reference>
<feature type="domain" description="Helix-turn-helix" evidence="1">
    <location>
        <begin position="17"/>
        <end position="63"/>
    </location>
</feature>
<sequence length="70" mass="8026">MENQSGQSGIRYPLAELLSTEEMETLLGVSRQTLYGLRKKGMPYVRLGQRVFYIEPNVMAWLKTVETSET</sequence>
<protein>
    <recommendedName>
        <fullName evidence="1">Helix-turn-helix domain-containing protein</fullName>
    </recommendedName>
</protein>
<dbReference type="SUPFAM" id="SSF46955">
    <property type="entry name" value="Putative DNA-binding domain"/>
    <property type="match status" value="1"/>
</dbReference>
<dbReference type="AlphaFoldDB" id="A0A532V0B7"/>
<dbReference type="InterPro" id="IPR036388">
    <property type="entry name" value="WH-like_DNA-bd_sf"/>
</dbReference>
<evidence type="ECO:0000313" key="2">
    <source>
        <dbReference type="EMBL" id="TKJ40653.1"/>
    </source>
</evidence>
<evidence type="ECO:0000259" key="1">
    <source>
        <dbReference type="Pfam" id="PF12728"/>
    </source>
</evidence>
<dbReference type="Pfam" id="PF12728">
    <property type="entry name" value="HTH_17"/>
    <property type="match status" value="1"/>
</dbReference>
<dbReference type="Gene3D" id="1.10.10.10">
    <property type="entry name" value="Winged helix-like DNA-binding domain superfamily/Winged helix DNA-binding domain"/>
    <property type="match status" value="1"/>
</dbReference>
<dbReference type="Proteomes" id="UP000319619">
    <property type="component" value="Unassembled WGS sequence"/>
</dbReference>